<evidence type="ECO:0000313" key="2">
    <source>
        <dbReference type="Proteomes" id="UP000054740"/>
    </source>
</evidence>
<name>A0A158HTD1_CABCO</name>
<evidence type="ECO:0000313" key="1">
    <source>
        <dbReference type="EMBL" id="SAL47596.1"/>
    </source>
</evidence>
<dbReference type="EMBL" id="FCNY02000009">
    <property type="protein sequence ID" value="SAL47596.1"/>
    <property type="molecule type" value="Genomic_DNA"/>
</dbReference>
<organism evidence="1 2">
    <name type="scientific">Caballeronia cordobensis</name>
    <name type="common">Burkholderia cordobensis</name>
    <dbReference type="NCBI Taxonomy" id="1353886"/>
    <lineage>
        <taxon>Bacteria</taxon>
        <taxon>Pseudomonadati</taxon>
        <taxon>Pseudomonadota</taxon>
        <taxon>Betaproteobacteria</taxon>
        <taxon>Burkholderiales</taxon>
        <taxon>Burkholderiaceae</taxon>
        <taxon>Caballeronia</taxon>
    </lineage>
</organism>
<dbReference type="RefSeq" id="WP_268760579.1">
    <property type="nucleotide sequence ID" value="NZ_FCNY02000009.1"/>
</dbReference>
<gene>
    <name evidence="1" type="ORF">AWB70_03780</name>
</gene>
<protein>
    <submittedName>
        <fullName evidence="1">Uncharacterized protein</fullName>
    </submittedName>
</protein>
<proteinExistence type="predicted"/>
<sequence>MQKIERAELVQANLAGGCKANAARATATNTVVIYVNKPNP</sequence>
<dbReference type="AlphaFoldDB" id="A0A158HTD1"/>
<reference evidence="2" key="1">
    <citation type="submission" date="2016-01" db="EMBL/GenBank/DDBJ databases">
        <authorList>
            <person name="Peeters C."/>
        </authorList>
    </citation>
    <scope>NUCLEOTIDE SEQUENCE [LARGE SCALE GENOMIC DNA]</scope>
</reference>
<dbReference type="Proteomes" id="UP000054740">
    <property type="component" value="Unassembled WGS sequence"/>
</dbReference>
<keyword evidence="2" id="KW-1185">Reference proteome</keyword>
<accession>A0A158HTD1</accession>